<evidence type="ECO:0000259" key="1">
    <source>
        <dbReference type="Pfam" id="PF23751"/>
    </source>
</evidence>
<proteinExistence type="predicted"/>
<dbReference type="Pfam" id="PF23751">
    <property type="entry name" value="Beta-prop_WDR11_1st"/>
    <property type="match status" value="1"/>
</dbReference>
<feature type="domain" description="WDR11 first beta-propeller" evidence="1">
    <location>
        <begin position="20"/>
        <end position="84"/>
    </location>
</feature>
<gene>
    <name evidence="2" type="ORF">Scep_021322</name>
</gene>
<sequence length="134" mass="14963">MPPSRYPHRIYDWGDHWSLSTSRSRCFLRYDASLEFLSYLCHDPFDSHRLCAFILFVKLVGDNEEEVVVNEVQIPMTRRGVHRVAEVGEGEGEPHWCCGGTDDGGIPELCCEVLLFGAVEACGGGGVFKGALWV</sequence>
<comment type="caution">
    <text evidence="2">The sequence shown here is derived from an EMBL/GenBank/DDBJ whole genome shotgun (WGS) entry which is preliminary data.</text>
</comment>
<evidence type="ECO:0000313" key="3">
    <source>
        <dbReference type="Proteomes" id="UP001419268"/>
    </source>
</evidence>
<keyword evidence="3" id="KW-1185">Reference proteome</keyword>
<accession>A0AAP0F8A6</accession>
<evidence type="ECO:0000313" key="2">
    <source>
        <dbReference type="EMBL" id="KAK9104478.1"/>
    </source>
</evidence>
<organism evidence="2 3">
    <name type="scientific">Stephania cephalantha</name>
    <dbReference type="NCBI Taxonomy" id="152367"/>
    <lineage>
        <taxon>Eukaryota</taxon>
        <taxon>Viridiplantae</taxon>
        <taxon>Streptophyta</taxon>
        <taxon>Embryophyta</taxon>
        <taxon>Tracheophyta</taxon>
        <taxon>Spermatophyta</taxon>
        <taxon>Magnoliopsida</taxon>
        <taxon>Ranunculales</taxon>
        <taxon>Menispermaceae</taxon>
        <taxon>Menispermoideae</taxon>
        <taxon>Cissampelideae</taxon>
        <taxon>Stephania</taxon>
    </lineage>
</organism>
<dbReference type="Proteomes" id="UP001419268">
    <property type="component" value="Unassembled WGS sequence"/>
</dbReference>
<protein>
    <recommendedName>
        <fullName evidence="1">WDR11 first beta-propeller domain-containing protein</fullName>
    </recommendedName>
</protein>
<name>A0AAP0F8A6_9MAGN</name>
<dbReference type="AlphaFoldDB" id="A0AAP0F8A6"/>
<reference evidence="2 3" key="1">
    <citation type="submission" date="2024-01" db="EMBL/GenBank/DDBJ databases">
        <title>Genome assemblies of Stephania.</title>
        <authorList>
            <person name="Yang L."/>
        </authorList>
    </citation>
    <scope>NUCLEOTIDE SEQUENCE [LARGE SCALE GENOMIC DNA]</scope>
    <source>
        <strain evidence="2">JXDWG</strain>
        <tissue evidence="2">Leaf</tissue>
    </source>
</reference>
<dbReference type="InterPro" id="IPR057852">
    <property type="entry name" value="Beta-prop_WDR11_1st"/>
</dbReference>
<dbReference type="EMBL" id="JBBNAG010000009">
    <property type="protein sequence ID" value="KAK9104478.1"/>
    <property type="molecule type" value="Genomic_DNA"/>
</dbReference>